<comment type="caution">
    <text evidence="2">The sequence shown here is derived from an EMBL/GenBank/DDBJ whole genome shotgun (WGS) entry which is preliminary data.</text>
</comment>
<dbReference type="InterPro" id="IPR036047">
    <property type="entry name" value="F-box-like_dom_sf"/>
</dbReference>
<reference evidence="2" key="2">
    <citation type="submission" date="2017-06" db="EMBL/GenBank/DDBJ databases">
        <title>The pomegranate genome and the genomics of punicalagin biosynthesis.</title>
        <authorList>
            <person name="Xu C."/>
        </authorList>
    </citation>
    <scope>NUCLEOTIDE SEQUENCE [LARGE SCALE GENOMIC DNA]</scope>
    <source>
        <tissue evidence="2">Fresh leaf</tissue>
    </source>
</reference>
<dbReference type="AlphaFoldDB" id="A0A218W5F3"/>
<evidence type="ECO:0000313" key="4">
    <source>
        <dbReference type="Proteomes" id="UP000197138"/>
    </source>
</evidence>
<protein>
    <recommendedName>
        <fullName evidence="1">F-box domain-containing protein</fullName>
    </recommendedName>
</protein>
<evidence type="ECO:0000313" key="2">
    <source>
        <dbReference type="EMBL" id="OWM68087.1"/>
    </source>
</evidence>
<dbReference type="NCBIfam" id="TIGR01640">
    <property type="entry name" value="F_box_assoc_1"/>
    <property type="match status" value="1"/>
</dbReference>
<dbReference type="SUPFAM" id="SSF81383">
    <property type="entry name" value="F-box domain"/>
    <property type="match status" value="1"/>
</dbReference>
<proteinExistence type="predicted"/>
<dbReference type="Proteomes" id="UP000197138">
    <property type="component" value="Unassembled WGS sequence"/>
</dbReference>
<dbReference type="PANTHER" id="PTHR31672">
    <property type="entry name" value="BNACNNG10540D PROTEIN"/>
    <property type="match status" value="1"/>
</dbReference>
<evidence type="ECO:0000313" key="3">
    <source>
        <dbReference type="EMBL" id="PKI71905.1"/>
    </source>
</evidence>
<dbReference type="STRING" id="22663.A0A218W5F3"/>
<dbReference type="Gene3D" id="1.20.1280.50">
    <property type="match status" value="1"/>
</dbReference>
<dbReference type="InterPro" id="IPR017451">
    <property type="entry name" value="F-box-assoc_interact_dom"/>
</dbReference>
<dbReference type="InterPro" id="IPR006527">
    <property type="entry name" value="F-box-assoc_dom_typ1"/>
</dbReference>
<dbReference type="SMART" id="SM00256">
    <property type="entry name" value="FBOX"/>
    <property type="match status" value="1"/>
</dbReference>
<dbReference type="EMBL" id="MTKT01005171">
    <property type="protein sequence ID" value="OWM68087.1"/>
    <property type="molecule type" value="Genomic_DNA"/>
</dbReference>
<dbReference type="SUPFAM" id="SSF50965">
    <property type="entry name" value="Galactose oxidase, central domain"/>
    <property type="match status" value="1"/>
</dbReference>
<dbReference type="OrthoDB" id="591557at2759"/>
<organism evidence="2 4">
    <name type="scientific">Punica granatum</name>
    <name type="common">Pomegranate</name>
    <dbReference type="NCBI Taxonomy" id="22663"/>
    <lineage>
        <taxon>Eukaryota</taxon>
        <taxon>Viridiplantae</taxon>
        <taxon>Streptophyta</taxon>
        <taxon>Embryophyta</taxon>
        <taxon>Tracheophyta</taxon>
        <taxon>Spermatophyta</taxon>
        <taxon>Magnoliopsida</taxon>
        <taxon>eudicotyledons</taxon>
        <taxon>Gunneridae</taxon>
        <taxon>Pentapetalae</taxon>
        <taxon>rosids</taxon>
        <taxon>malvids</taxon>
        <taxon>Myrtales</taxon>
        <taxon>Lythraceae</taxon>
        <taxon>Punica</taxon>
    </lineage>
</organism>
<keyword evidence="5" id="KW-1185">Reference proteome</keyword>
<dbReference type="InterPro" id="IPR011043">
    <property type="entry name" value="Gal_Oxase/kelch_b-propeller"/>
</dbReference>
<dbReference type="PANTHER" id="PTHR31672:SF13">
    <property type="entry name" value="F-BOX PROTEIN CPR30-LIKE"/>
    <property type="match status" value="1"/>
</dbReference>
<accession>A0A218W5F3</accession>
<name>A0A218W5F3_PUNGR</name>
<reference evidence="4" key="1">
    <citation type="journal article" date="2017" name="Plant J.">
        <title>The pomegranate (Punica granatum L.) genome and the genomics of punicalagin biosynthesis.</title>
        <authorList>
            <person name="Qin G."/>
            <person name="Xu C."/>
            <person name="Ming R."/>
            <person name="Tang H."/>
            <person name="Guyot R."/>
            <person name="Kramer E.M."/>
            <person name="Hu Y."/>
            <person name="Yi X."/>
            <person name="Qi Y."/>
            <person name="Xu X."/>
            <person name="Gao Z."/>
            <person name="Pan H."/>
            <person name="Jian J."/>
            <person name="Tian Y."/>
            <person name="Yue Z."/>
            <person name="Xu Y."/>
        </authorList>
    </citation>
    <scope>NUCLEOTIDE SEQUENCE [LARGE SCALE GENOMIC DNA]</scope>
    <source>
        <strain evidence="4">cv. Dabenzi</strain>
    </source>
</reference>
<sequence length="372" mass="41860">MAKLSKDIFPEILMRLPIKPLVQFKCVSKQWHSLILNPPFIRSQLQCALSRKPHLSTRVLLANCPLKSISIESLSDPNVEAPPTTVLKLPVKIPRECVIDVVGSCNGLVCLHVSGKGLIVLNPTTGDCRELPNSKVAPWNNKLFYGFGYDTHTDDYKVVWGCPADLGGGANSNQTSIVIFSLRTNSCRCLLEGTELRNYNRGVYASGCLHWLMSGSASEPVSRIISFDLSAEKFHEIVTVPMTATDDLESVLLEGLVVTGECLFVYRRLTTHFEAWVMKLEGKETSWTKWCSFPMDVMPVNRYCWFHPIAFTQDGNIISAELVLYLYNFKENAIRRFDFDEDEEESYFGSATYIESLVSPYSDTQSVEDEEV</sequence>
<dbReference type="EMBL" id="PGOL01000350">
    <property type="protein sequence ID" value="PKI71905.1"/>
    <property type="molecule type" value="Genomic_DNA"/>
</dbReference>
<dbReference type="Proteomes" id="UP000233551">
    <property type="component" value="Unassembled WGS sequence"/>
</dbReference>
<dbReference type="Pfam" id="PF00646">
    <property type="entry name" value="F-box"/>
    <property type="match status" value="1"/>
</dbReference>
<feature type="domain" description="F-box" evidence="1">
    <location>
        <begin position="4"/>
        <end position="43"/>
    </location>
</feature>
<dbReference type="GeneID" id="116207411"/>
<evidence type="ECO:0000313" key="5">
    <source>
        <dbReference type="Proteomes" id="UP000233551"/>
    </source>
</evidence>
<reference evidence="3 5" key="3">
    <citation type="submission" date="2017-11" db="EMBL/GenBank/DDBJ databases">
        <title>De-novo sequencing of pomegranate (Punica granatum L.) genome.</title>
        <authorList>
            <person name="Akparov Z."/>
            <person name="Amiraslanov A."/>
            <person name="Hajiyeva S."/>
            <person name="Abbasov M."/>
            <person name="Kaur K."/>
            <person name="Hamwieh A."/>
            <person name="Solovyev V."/>
            <person name="Salamov A."/>
            <person name="Braich B."/>
            <person name="Kosarev P."/>
            <person name="Mahmoud A."/>
            <person name="Hajiyev E."/>
            <person name="Babayeva S."/>
            <person name="Izzatullayeva V."/>
            <person name="Mammadov A."/>
            <person name="Mammadov A."/>
            <person name="Sharifova S."/>
            <person name="Ojaghi J."/>
            <person name="Eynullazada K."/>
            <person name="Bayramov B."/>
            <person name="Abdulazimova A."/>
            <person name="Shahmuradov I."/>
        </authorList>
    </citation>
    <scope>NUCLEOTIDE SEQUENCE [LARGE SCALE GENOMIC DNA]</scope>
    <source>
        <strain evidence="3">AG2017</strain>
        <strain evidence="5">cv. AG2017</strain>
        <tissue evidence="3">Leaf</tissue>
    </source>
</reference>
<dbReference type="Pfam" id="PF07734">
    <property type="entry name" value="FBA_1"/>
    <property type="match status" value="1"/>
</dbReference>
<gene>
    <name evidence="2" type="ORF">CDL15_Pgr016287</name>
    <name evidence="3" type="ORF">CRG98_007673</name>
</gene>
<evidence type="ECO:0000259" key="1">
    <source>
        <dbReference type="SMART" id="SM00256"/>
    </source>
</evidence>
<dbReference type="InterPro" id="IPR050796">
    <property type="entry name" value="SCF_F-box_component"/>
</dbReference>
<dbReference type="CDD" id="cd22157">
    <property type="entry name" value="F-box_AtFBW1-like"/>
    <property type="match status" value="1"/>
</dbReference>
<dbReference type="InterPro" id="IPR001810">
    <property type="entry name" value="F-box_dom"/>
</dbReference>